<reference evidence="1 2" key="1">
    <citation type="submission" date="2012-12" db="EMBL/GenBank/DDBJ databases">
        <authorList>
            <person name="Sencilo A."/>
            <person name="Jacobs-Sera D."/>
            <person name="Russell D.A."/>
            <person name="Ko C."/>
            <person name="Atanasova N."/>
            <person name="Osterlund E."/>
            <person name="Oksanen H.M."/>
            <person name="Bamford D.H."/>
            <person name="Hatfull G.F."/>
            <person name="Roine E."/>
            <person name="Hendrix R.W."/>
        </authorList>
    </citation>
    <scope>NUCLEOTIDE SEQUENCE [LARGE SCALE GENOMIC DNA]</scope>
</reference>
<dbReference type="EMBL" id="KC292026">
    <property type="protein sequence ID" value="AGM11567.1"/>
    <property type="molecule type" value="Genomic_DNA"/>
</dbReference>
<dbReference type="KEGG" id="vg:16193893"/>
<name>R4TLJ1_9CAUD</name>
<dbReference type="Proteomes" id="UP000202786">
    <property type="component" value="Segment"/>
</dbReference>
<sequence length="72" mass="8042">MGMEGNSNSDEEQVTMKPVYEFTWSDGSTRRTDELENDGPHFREEGVECLAAMGREDPDCEVKMVGLQQIGA</sequence>
<keyword evidence="2" id="KW-1185">Reference proteome</keyword>
<accession>R4TLJ1</accession>
<evidence type="ECO:0000313" key="2">
    <source>
        <dbReference type="Proteomes" id="UP000202786"/>
    </source>
</evidence>
<dbReference type="RefSeq" id="YP_008059445.1">
    <property type="nucleotide sequence ID" value="NC_021328.1"/>
</dbReference>
<gene>
    <name evidence="1" type="primary">270</name>
    <name evidence="1" type="ORF">HGTV1_270</name>
</gene>
<organism evidence="1 2">
    <name type="scientific">Halogranum tailed virus 1</name>
    <dbReference type="NCBI Taxonomy" id="1273749"/>
    <lineage>
        <taxon>Viruses</taxon>
        <taxon>Duplodnaviria</taxon>
        <taxon>Heunggongvirae</taxon>
        <taxon>Uroviricota</taxon>
        <taxon>Caudoviricetes</taxon>
        <taxon>Thumleimavirales</taxon>
        <taxon>Halomagnusviridae</taxon>
        <taxon>Hagravirus</taxon>
        <taxon>Hagravirus capitaneum</taxon>
        <taxon>Hagravirus HGTV1</taxon>
    </lineage>
</organism>
<dbReference type="GeneID" id="16193893"/>
<protein>
    <submittedName>
        <fullName evidence="1">Uncharacterized protein</fullName>
    </submittedName>
</protein>
<proteinExistence type="predicted"/>
<evidence type="ECO:0000313" key="1">
    <source>
        <dbReference type="EMBL" id="AGM11567.1"/>
    </source>
</evidence>